<comment type="caution">
    <text evidence="2">The sequence shown here is derived from an EMBL/GenBank/DDBJ whole genome shotgun (WGS) entry which is preliminary data.</text>
</comment>
<evidence type="ECO:0000313" key="2">
    <source>
        <dbReference type="EMBL" id="GAH55209.1"/>
    </source>
</evidence>
<keyword evidence="1" id="KW-1133">Transmembrane helix</keyword>
<gene>
    <name evidence="2" type="ORF">S03H2_40259</name>
</gene>
<keyword evidence="1" id="KW-0472">Membrane</keyword>
<feature type="non-terminal residue" evidence="2">
    <location>
        <position position="179"/>
    </location>
</feature>
<feature type="transmembrane region" description="Helical" evidence="1">
    <location>
        <begin position="37"/>
        <end position="57"/>
    </location>
</feature>
<proteinExistence type="predicted"/>
<keyword evidence="1" id="KW-0812">Transmembrane</keyword>
<name>X1HMY4_9ZZZZ</name>
<organism evidence="2">
    <name type="scientific">marine sediment metagenome</name>
    <dbReference type="NCBI Taxonomy" id="412755"/>
    <lineage>
        <taxon>unclassified sequences</taxon>
        <taxon>metagenomes</taxon>
        <taxon>ecological metagenomes</taxon>
    </lineage>
</organism>
<accession>X1HMY4</accession>
<protein>
    <submittedName>
        <fullName evidence="2">Uncharacterized protein</fullName>
    </submittedName>
</protein>
<sequence>MKEREHWLSFIDVKRRQNLLLILEELSSLLDKKNPNFIIIGAMSILIQGFIGGYKVLWDVDLLFRNSDGIMDFRKKEKSKNLRIVELDDGIVQNKNIGSLHTVWSFSTTWFNVDYIIKSNLFDFYNPLKRRKEPHNETVRFQNRDYHIILFLADPLDVFVEKIVSPRMEKELNLRDDFG</sequence>
<reference evidence="2" key="1">
    <citation type="journal article" date="2014" name="Front. Microbiol.">
        <title>High frequency of phylogenetically diverse reductive dehalogenase-homologous genes in deep subseafloor sedimentary metagenomes.</title>
        <authorList>
            <person name="Kawai M."/>
            <person name="Futagami T."/>
            <person name="Toyoda A."/>
            <person name="Takaki Y."/>
            <person name="Nishi S."/>
            <person name="Hori S."/>
            <person name="Arai W."/>
            <person name="Tsubouchi T."/>
            <person name="Morono Y."/>
            <person name="Uchiyama I."/>
            <person name="Ito T."/>
            <person name="Fujiyama A."/>
            <person name="Inagaki F."/>
            <person name="Takami H."/>
        </authorList>
    </citation>
    <scope>NUCLEOTIDE SEQUENCE</scope>
    <source>
        <strain evidence="2">Expedition CK06-06</strain>
    </source>
</reference>
<evidence type="ECO:0000256" key="1">
    <source>
        <dbReference type="SAM" id="Phobius"/>
    </source>
</evidence>
<dbReference type="AlphaFoldDB" id="X1HMY4"/>
<dbReference type="EMBL" id="BARU01024950">
    <property type="protein sequence ID" value="GAH55209.1"/>
    <property type="molecule type" value="Genomic_DNA"/>
</dbReference>